<dbReference type="InParanoid" id="D4H6G9"/>
<evidence type="ECO:0000259" key="6">
    <source>
        <dbReference type="PROSITE" id="PS50949"/>
    </source>
</evidence>
<dbReference type="STRING" id="522772.Dacet_2893"/>
<dbReference type="OrthoDB" id="9802328at2"/>
<dbReference type="InterPro" id="IPR004839">
    <property type="entry name" value="Aminotransferase_I/II_large"/>
</dbReference>
<reference evidence="7 8" key="1">
    <citation type="journal article" date="2010" name="Stand. Genomic Sci.">
        <title>Complete genome sequence of Denitrovibrio acetiphilus type strain (N2460).</title>
        <authorList>
            <person name="Kiss H."/>
            <person name="Lang E."/>
            <person name="Lapidus A."/>
            <person name="Copeland A."/>
            <person name="Nolan M."/>
            <person name="Glavina Del Rio T."/>
            <person name="Chen F."/>
            <person name="Lucas S."/>
            <person name="Tice H."/>
            <person name="Cheng J.F."/>
            <person name="Han C."/>
            <person name="Goodwin L."/>
            <person name="Pitluck S."/>
            <person name="Liolios K."/>
            <person name="Pati A."/>
            <person name="Ivanova N."/>
            <person name="Mavromatis K."/>
            <person name="Chen A."/>
            <person name="Palaniappan K."/>
            <person name="Land M."/>
            <person name="Hauser L."/>
            <person name="Chang Y.J."/>
            <person name="Jeffries C.D."/>
            <person name="Detter J.C."/>
            <person name="Brettin T."/>
            <person name="Spring S."/>
            <person name="Rohde M."/>
            <person name="Goker M."/>
            <person name="Woyke T."/>
            <person name="Bristow J."/>
            <person name="Eisen J.A."/>
            <person name="Markowitz V."/>
            <person name="Hugenholtz P."/>
            <person name="Kyrpides N.C."/>
            <person name="Klenk H.P."/>
        </authorList>
    </citation>
    <scope>NUCLEOTIDE SEQUENCE [LARGE SCALE GENOMIC DNA]</scope>
    <source>
        <strain evidence="8">DSM 12809 / NBRC 114555 / N2460</strain>
    </source>
</reference>
<dbReference type="HOGENOM" id="CLU_017584_0_0_0"/>
<organism evidence="7 8">
    <name type="scientific">Denitrovibrio acetiphilus (strain DSM 12809 / NBRC 114555 / N2460)</name>
    <dbReference type="NCBI Taxonomy" id="522772"/>
    <lineage>
        <taxon>Bacteria</taxon>
        <taxon>Pseudomonadati</taxon>
        <taxon>Deferribacterota</taxon>
        <taxon>Deferribacteres</taxon>
        <taxon>Deferribacterales</taxon>
        <taxon>Geovibrionaceae</taxon>
        <taxon>Denitrovibrio</taxon>
    </lineage>
</organism>
<sequence>MTKLKQNYKFRQVMDVIVNMVKNELLNPGDKVPSLRRMSEDQSVSISTVMQAYMELESVGILEAKPQSGFYVSKGSLKPREQISRTTPSKKPVRVTKSEHIQKVLHDMMDPDIIPLGCAIPSADLLPHKELLGIMKRVLNMERTTNLEYGDTQGDKFFRQQLAYYMNMNGNDVHSDNIIVTNGASEGMSLALRALTSPGDLILMESPSYFGFMHLLETSKVFAMELPTCPEWGIDLDDFYQAVKKYGVKAFLTQPNFGNPLGHTYPEEVKKEIVEICTRYNVPVIEDDINGDFAFNGKRGSNLKKYDKEGNVIHISSFSKTLSSGMRIGWIEAGKYFDDILRQKIASSLATNEINQLTIAHYLASGKYPRHLRRMNNAIKNQVENYKMKIFKYFPEGTKVSDPQGGFVLWVELPDQVNTDEIFMKAVEENISFTPGGIFSSQERYTNCMRINCGFPLDERIERGIERLGEMCRGYL</sequence>
<dbReference type="PaxDb" id="522772-Dacet_2893"/>
<dbReference type="InterPro" id="IPR051446">
    <property type="entry name" value="HTH_trans_reg/aminotransferase"/>
</dbReference>
<dbReference type="Gene3D" id="3.90.1150.10">
    <property type="entry name" value="Aspartate Aminotransferase, domain 1"/>
    <property type="match status" value="1"/>
</dbReference>
<gene>
    <name evidence="7" type="ordered locus">Dacet_2893</name>
</gene>
<dbReference type="RefSeq" id="WP_013012130.1">
    <property type="nucleotide sequence ID" value="NC_013943.1"/>
</dbReference>
<dbReference type="eggNOG" id="COG1167">
    <property type="taxonomic scope" value="Bacteria"/>
</dbReference>
<protein>
    <submittedName>
        <fullName evidence="7">Transcriptional regulator, GntR family with aminotransferase domain</fullName>
    </submittedName>
</protein>
<proteinExistence type="inferred from homology"/>
<dbReference type="InterPro" id="IPR000524">
    <property type="entry name" value="Tscrpt_reg_HTH_GntR"/>
</dbReference>
<keyword evidence="5" id="KW-0804">Transcription</keyword>
<dbReference type="AlphaFoldDB" id="D4H6G9"/>
<dbReference type="SUPFAM" id="SSF53383">
    <property type="entry name" value="PLP-dependent transferases"/>
    <property type="match status" value="1"/>
</dbReference>
<keyword evidence="7" id="KW-0808">Transferase</keyword>
<evidence type="ECO:0000313" key="7">
    <source>
        <dbReference type="EMBL" id="ADD69643.1"/>
    </source>
</evidence>
<dbReference type="GO" id="GO:0008483">
    <property type="term" value="F:transaminase activity"/>
    <property type="evidence" value="ECO:0007669"/>
    <property type="project" value="UniProtKB-KW"/>
</dbReference>
<evidence type="ECO:0000256" key="3">
    <source>
        <dbReference type="ARBA" id="ARBA00023015"/>
    </source>
</evidence>
<evidence type="ECO:0000313" key="8">
    <source>
        <dbReference type="Proteomes" id="UP000002012"/>
    </source>
</evidence>
<dbReference type="GO" id="GO:0003677">
    <property type="term" value="F:DNA binding"/>
    <property type="evidence" value="ECO:0007669"/>
    <property type="project" value="UniProtKB-KW"/>
</dbReference>
<name>D4H6G9_DENA2</name>
<dbReference type="SMART" id="SM00345">
    <property type="entry name" value="HTH_GNTR"/>
    <property type="match status" value="1"/>
</dbReference>
<dbReference type="Gene3D" id="3.40.640.10">
    <property type="entry name" value="Type I PLP-dependent aspartate aminotransferase-like (Major domain)"/>
    <property type="match status" value="1"/>
</dbReference>
<evidence type="ECO:0000256" key="2">
    <source>
        <dbReference type="ARBA" id="ARBA00022898"/>
    </source>
</evidence>
<keyword evidence="7" id="KW-0032">Aminotransferase</keyword>
<keyword evidence="3" id="KW-0805">Transcription regulation</keyword>
<keyword evidence="4" id="KW-0238">DNA-binding</keyword>
<dbReference type="EMBL" id="CP001968">
    <property type="protein sequence ID" value="ADD69643.1"/>
    <property type="molecule type" value="Genomic_DNA"/>
</dbReference>
<dbReference type="Pfam" id="PF00155">
    <property type="entry name" value="Aminotran_1_2"/>
    <property type="match status" value="1"/>
</dbReference>
<dbReference type="GO" id="GO:0003700">
    <property type="term" value="F:DNA-binding transcription factor activity"/>
    <property type="evidence" value="ECO:0007669"/>
    <property type="project" value="InterPro"/>
</dbReference>
<evidence type="ECO:0000256" key="1">
    <source>
        <dbReference type="ARBA" id="ARBA00005384"/>
    </source>
</evidence>
<dbReference type="InterPro" id="IPR036390">
    <property type="entry name" value="WH_DNA-bd_sf"/>
</dbReference>
<evidence type="ECO:0000256" key="4">
    <source>
        <dbReference type="ARBA" id="ARBA00023125"/>
    </source>
</evidence>
<dbReference type="FunCoup" id="D4H6G9">
    <property type="interactions" value="212"/>
</dbReference>
<dbReference type="CDD" id="cd00609">
    <property type="entry name" value="AAT_like"/>
    <property type="match status" value="1"/>
</dbReference>
<dbReference type="InterPro" id="IPR015421">
    <property type="entry name" value="PyrdxlP-dep_Trfase_major"/>
</dbReference>
<dbReference type="Pfam" id="PF00392">
    <property type="entry name" value="GntR"/>
    <property type="match status" value="1"/>
</dbReference>
<dbReference type="PROSITE" id="PS50949">
    <property type="entry name" value="HTH_GNTR"/>
    <property type="match status" value="1"/>
</dbReference>
<dbReference type="PANTHER" id="PTHR46577">
    <property type="entry name" value="HTH-TYPE TRANSCRIPTIONAL REGULATORY PROTEIN GABR"/>
    <property type="match status" value="1"/>
</dbReference>
<evidence type="ECO:0000256" key="5">
    <source>
        <dbReference type="ARBA" id="ARBA00023163"/>
    </source>
</evidence>
<dbReference type="InterPro" id="IPR015422">
    <property type="entry name" value="PyrdxlP-dep_Trfase_small"/>
</dbReference>
<keyword evidence="2" id="KW-0663">Pyridoxal phosphate</keyword>
<dbReference type="Proteomes" id="UP000002012">
    <property type="component" value="Chromosome"/>
</dbReference>
<dbReference type="PANTHER" id="PTHR46577:SF2">
    <property type="entry name" value="TRANSCRIPTIONAL REGULATORY PROTEIN"/>
    <property type="match status" value="1"/>
</dbReference>
<dbReference type="SUPFAM" id="SSF46785">
    <property type="entry name" value="Winged helix' DNA-binding domain"/>
    <property type="match status" value="1"/>
</dbReference>
<dbReference type="GO" id="GO:0030170">
    <property type="term" value="F:pyridoxal phosphate binding"/>
    <property type="evidence" value="ECO:0007669"/>
    <property type="project" value="InterPro"/>
</dbReference>
<comment type="similarity">
    <text evidence="1">In the C-terminal section; belongs to the class-I pyridoxal-phosphate-dependent aminotransferase family.</text>
</comment>
<dbReference type="InterPro" id="IPR036388">
    <property type="entry name" value="WH-like_DNA-bd_sf"/>
</dbReference>
<feature type="domain" description="HTH gntR-type" evidence="6">
    <location>
        <begin position="7"/>
        <end position="75"/>
    </location>
</feature>
<dbReference type="Gene3D" id="1.10.10.10">
    <property type="entry name" value="Winged helix-like DNA-binding domain superfamily/Winged helix DNA-binding domain"/>
    <property type="match status" value="1"/>
</dbReference>
<dbReference type="KEGG" id="dap:Dacet_2893"/>
<dbReference type="CDD" id="cd07377">
    <property type="entry name" value="WHTH_GntR"/>
    <property type="match status" value="1"/>
</dbReference>
<dbReference type="InterPro" id="IPR015424">
    <property type="entry name" value="PyrdxlP-dep_Trfase"/>
</dbReference>
<accession>D4H6G9</accession>
<keyword evidence="8" id="KW-1185">Reference proteome</keyword>